<protein>
    <submittedName>
        <fullName evidence="1">Uncharacterized protein</fullName>
    </submittedName>
</protein>
<proteinExistence type="predicted"/>
<dbReference type="Proteomes" id="UP000499080">
    <property type="component" value="Unassembled WGS sequence"/>
</dbReference>
<organism evidence="1 2">
    <name type="scientific">Araneus ventricosus</name>
    <name type="common">Orbweaver spider</name>
    <name type="synonym">Epeira ventricosa</name>
    <dbReference type="NCBI Taxonomy" id="182803"/>
    <lineage>
        <taxon>Eukaryota</taxon>
        <taxon>Metazoa</taxon>
        <taxon>Ecdysozoa</taxon>
        <taxon>Arthropoda</taxon>
        <taxon>Chelicerata</taxon>
        <taxon>Arachnida</taxon>
        <taxon>Araneae</taxon>
        <taxon>Araneomorphae</taxon>
        <taxon>Entelegynae</taxon>
        <taxon>Araneoidea</taxon>
        <taxon>Araneidae</taxon>
        <taxon>Araneus</taxon>
    </lineage>
</organism>
<evidence type="ECO:0000313" key="1">
    <source>
        <dbReference type="EMBL" id="GBN84524.1"/>
    </source>
</evidence>
<dbReference type="OrthoDB" id="6437669at2759"/>
<sequence>MSDTNSLRKLYDRAETEIRNLESLGINSDSYGNLLTPIILKVLPSDLTLEFSRQNKSDSWDLGALKFLGEEIQSREAAFSFHSSARDKQNAFHSNQECNNFASSSRSHFRNTYGNPKKGYKSSATELLVNYSTANNKCIFCGSENSHDSSSCDLLKREKGCSFCGSKSHPKTLCYRFYQNNSNKTNVSDQASAIARREESEDPVASASSCQTETKSQRVLLQTASAIARYEMQSRNCRLLADTAAQRRVLLKKELSRLLRLPIIRKEKLSVYSFGDKSPVEKTFNVVKIRLQSKDDPNSYLEIETLETEKISAAHIPPPNIDISIYNKHLKGLKLADTINNDTDVSVLIGADNYYDVMTGRIKRINRKLVAAESLYGWCLIGVSGPPNKN</sequence>
<evidence type="ECO:0000313" key="2">
    <source>
        <dbReference type="Proteomes" id="UP000499080"/>
    </source>
</evidence>
<comment type="caution">
    <text evidence="1">The sequence shown here is derived from an EMBL/GenBank/DDBJ whole genome shotgun (WGS) entry which is preliminary data.</text>
</comment>
<dbReference type="AlphaFoldDB" id="A0A4Y2S8I0"/>
<accession>A0A4Y2S8I0</accession>
<gene>
    <name evidence="1" type="ORF">AVEN_231914_1</name>
</gene>
<keyword evidence="2" id="KW-1185">Reference proteome</keyword>
<dbReference type="EMBL" id="BGPR01020382">
    <property type="protein sequence ID" value="GBN84524.1"/>
    <property type="molecule type" value="Genomic_DNA"/>
</dbReference>
<reference evidence="1 2" key="1">
    <citation type="journal article" date="2019" name="Sci. Rep.">
        <title>Orb-weaving spider Araneus ventricosus genome elucidates the spidroin gene catalogue.</title>
        <authorList>
            <person name="Kono N."/>
            <person name="Nakamura H."/>
            <person name="Ohtoshi R."/>
            <person name="Moran D.A.P."/>
            <person name="Shinohara A."/>
            <person name="Yoshida Y."/>
            <person name="Fujiwara M."/>
            <person name="Mori M."/>
            <person name="Tomita M."/>
            <person name="Arakawa K."/>
        </authorList>
    </citation>
    <scope>NUCLEOTIDE SEQUENCE [LARGE SCALE GENOMIC DNA]</scope>
</reference>
<name>A0A4Y2S8I0_ARAVE</name>